<feature type="domain" description="Zn(2)-C6 fungal-type" evidence="7">
    <location>
        <begin position="4"/>
        <end position="34"/>
    </location>
</feature>
<dbReference type="Pfam" id="PF00172">
    <property type="entry name" value="Zn_clus"/>
    <property type="match status" value="1"/>
</dbReference>
<dbReference type="InterPro" id="IPR050815">
    <property type="entry name" value="TF_fung"/>
</dbReference>
<dbReference type="GO" id="GO:0005634">
    <property type="term" value="C:nucleus"/>
    <property type="evidence" value="ECO:0007669"/>
    <property type="project" value="UniProtKB-SubCell"/>
</dbReference>
<proteinExistence type="predicted"/>
<evidence type="ECO:0000259" key="7">
    <source>
        <dbReference type="PROSITE" id="PS50048"/>
    </source>
</evidence>
<keyword evidence="5" id="KW-0539">Nucleus</keyword>
<feature type="compositionally biased region" description="Polar residues" evidence="6">
    <location>
        <begin position="66"/>
        <end position="87"/>
    </location>
</feature>
<dbReference type="SMART" id="SM00066">
    <property type="entry name" value="GAL4"/>
    <property type="match status" value="1"/>
</dbReference>
<evidence type="ECO:0000313" key="9">
    <source>
        <dbReference type="Proteomes" id="UP000076837"/>
    </source>
</evidence>
<evidence type="ECO:0000256" key="3">
    <source>
        <dbReference type="ARBA" id="ARBA00023015"/>
    </source>
</evidence>
<sequence length="316" mass="35317">MKLACLRCERKKVKCDKDDPACHQCVTAKSGCQYVERRQRPRLAQHRVAVTSLSKRLELLEKQISNDGSRLESAQQRSPSVSTSLAGSTPDPIDPGAANIVAESSPSVVFQAPENAQDSWIFRMANDTKRCFQSQATPTSTPTPQVDTVMSALNDALEDLGKLKCIEAFIDMMNTLVIPDIFTTALDVDLLRTLPSINGSPYVKVDSGLHVMYFAALHYGLPQTRGHEHLLTQAAYLKALEHVPAWLDTSTETDMDGYTAAMTCWVAINNLDYQLSWKFHCKSCHYLESKGIDNLDITPARTVEEEEKRESLRYLY</sequence>
<dbReference type="InterPro" id="IPR036864">
    <property type="entry name" value="Zn2-C6_fun-type_DNA-bd_sf"/>
</dbReference>
<keyword evidence="3" id="KW-0805">Transcription regulation</keyword>
<evidence type="ECO:0000256" key="4">
    <source>
        <dbReference type="ARBA" id="ARBA00023163"/>
    </source>
</evidence>
<evidence type="ECO:0000256" key="6">
    <source>
        <dbReference type="SAM" id="MobiDB-lite"/>
    </source>
</evidence>
<dbReference type="AlphaFoldDB" id="A0A163BGR4"/>
<organism evidence="8 9">
    <name type="scientific">Didymella rabiei</name>
    <name type="common">Chickpea ascochyta blight fungus</name>
    <name type="synonym">Mycosphaerella rabiei</name>
    <dbReference type="NCBI Taxonomy" id="5454"/>
    <lineage>
        <taxon>Eukaryota</taxon>
        <taxon>Fungi</taxon>
        <taxon>Dikarya</taxon>
        <taxon>Ascomycota</taxon>
        <taxon>Pezizomycotina</taxon>
        <taxon>Dothideomycetes</taxon>
        <taxon>Pleosporomycetidae</taxon>
        <taxon>Pleosporales</taxon>
        <taxon>Pleosporineae</taxon>
        <taxon>Didymellaceae</taxon>
        <taxon>Ascochyta</taxon>
    </lineage>
</organism>
<dbReference type="PROSITE" id="PS50048">
    <property type="entry name" value="ZN2_CY6_FUNGAL_2"/>
    <property type="match status" value="1"/>
</dbReference>
<comment type="subcellular location">
    <subcellularLocation>
        <location evidence="1">Nucleus</location>
    </subcellularLocation>
</comment>
<dbReference type="GO" id="GO:0000981">
    <property type="term" value="F:DNA-binding transcription factor activity, RNA polymerase II-specific"/>
    <property type="evidence" value="ECO:0007669"/>
    <property type="project" value="InterPro"/>
</dbReference>
<reference evidence="8 9" key="1">
    <citation type="journal article" date="2016" name="Sci. Rep.">
        <title>Draft genome sequencing and secretome analysis of fungal phytopathogen Ascochyta rabiei provides insight into the necrotrophic effector repertoire.</title>
        <authorList>
            <person name="Verma S."/>
            <person name="Gazara R.K."/>
            <person name="Nizam S."/>
            <person name="Parween S."/>
            <person name="Chattopadhyay D."/>
            <person name="Verma P.K."/>
        </authorList>
    </citation>
    <scope>NUCLEOTIDE SEQUENCE [LARGE SCALE GENOMIC DNA]</scope>
    <source>
        <strain evidence="8 9">ArDII</strain>
    </source>
</reference>
<keyword evidence="4" id="KW-0804">Transcription</keyword>
<keyword evidence="2" id="KW-0479">Metal-binding</keyword>
<feature type="region of interest" description="Disordered" evidence="6">
    <location>
        <begin position="66"/>
        <end position="93"/>
    </location>
</feature>
<dbReference type="STRING" id="5454.A0A163BGR4"/>
<dbReference type="GO" id="GO:0008270">
    <property type="term" value="F:zinc ion binding"/>
    <property type="evidence" value="ECO:0007669"/>
    <property type="project" value="InterPro"/>
</dbReference>
<dbReference type="PANTHER" id="PTHR47338:SF5">
    <property type="entry name" value="ZN(II)2CYS6 TRANSCRIPTION FACTOR (EUROFUNG)"/>
    <property type="match status" value="1"/>
</dbReference>
<evidence type="ECO:0000256" key="2">
    <source>
        <dbReference type="ARBA" id="ARBA00022723"/>
    </source>
</evidence>
<protein>
    <submittedName>
        <fullName evidence="8">Sequence-specific DNA binding RNA polymerase II transcription factor</fullName>
    </submittedName>
</protein>
<evidence type="ECO:0000256" key="5">
    <source>
        <dbReference type="ARBA" id="ARBA00023242"/>
    </source>
</evidence>
<keyword evidence="9" id="KW-1185">Reference proteome</keyword>
<dbReference type="InterPro" id="IPR001138">
    <property type="entry name" value="Zn2Cys6_DnaBD"/>
</dbReference>
<dbReference type="EMBL" id="JYNV01000240">
    <property type="protein sequence ID" value="KZM21761.1"/>
    <property type="molecule type" value="Genomic_DNA"/>
</dbReference>
<dbReference type="Gene3D" id="4.10.240.10">
    <property type="entry name" value="Zn(2)-C6 fungal-type DNA-binding domain"/>
    <property type="match status" value="1"/>
</dbReference>
<dbReference type="SUPFAM" id="SSF57701">
    <property type="entry name" value="Zn2/Cys6 DNA-binding domain"/>
    <property type="match status" value="1"/>
</dbReference>
<name>A0A163BGR4_DIDRA</name>
<dbReference type="Proteomes" id="UP000076837">
    <property type="component" value="Unassembled WGS sequence"/>
</dbReference>
<evidence type="ECO:0000313" key="8">
    <source>
        <dbReference type="EMBL" id="KZM21761.1"/>
    </source>
</evidence>
<accession>A0A163BGR4</accession>
<evidence type="ECO:0000256" key="1">
    <source>
        <dbReference type="ARBA" id="ARBA00004123"/>
    </source>
</evidence>
<gene>
    <name evidence="8" type="ORF">ST47_g7061</name>
</gene>
<comment type="caution">
    <text evidence="8">The sequence shown here is derived from an EMBL/GenBank/DDBJ whole genome shotgun (WGS) entry which is preliminary data.</text>
</comment>
<dbReference type="CDD" id="cd00067">
    <property type="entry name" value="GAL4"/>
    <property type="match status" value="1"/>
</dbReference>
<dbReference type="PANTHER" id="PTHR47338">
    <property type="entry name" value="ZN(II)2CYS6 TRANSCRIPTION FACTOR (EUROFUNG)-RELATED"/>
    <property type="match status" value="1"/>
</dbReference>